<evidence type="ECO:0000256" key="3">
    <source>
        <dbReference type="ARBA" id="ARBA00022723"/>
    </source>
</evidence>
<evidence type="ECO:0000313" key="7">
    <source>
        <dbReference type="EMBL" id="SES17104.1"/>
    </source>
</evidence>
<sequence length="379" mass="41254">MAATSRQVEPARVAEPGEGISLEELALASRNHAMPAEALRDELTPAGLHYVLCHYDIPAIDPATWRLRLDGCVERALELDLQALQSMPSRTVRVTMECAGNGRAALAPRPVSQPWLSGAVGTAEWTGVPLADLLRDAAPTSGAVEVAFTGADHGFERGVEQDYERALPLGDALADDVLVAYAMNGAPLPVQHGFPARLVVPGWYGMAHVKWLVQVRVLDRPYDGYQNTVAYRLRQEPEDPGDPVSRIEPRALLLPPGDPDFLTRERILRPGRVTLSGRAWSGWGPVVAVSVSTDDGDTWREAEVESAVEAEVETAAGQQDHRWAWRRFTLAWDATPGTHVLRARATDSTGREQPIVPQWNLGGFANNADQPVVVLVLDS</sequence>
<dbReference type="InterPro" id="IPR008335">
    <property type="entry name" value="Mopterin_OxRdtase_euk"/>
</dbReference>
<dbReference type="InterPro" id="IPR014756">
    <property type="entry name" value="Ig_E-set"/>
</dbReference>
<feature type="domain" description="Oxidoreductase molybdopterin-binding" evidence="5">
    <location>
        <begin position="54"/>
        <end position="225"/>
    </location>
</feature>
<dbReference type="Pfam" id="PF03404">
    <property type="entry name" value="Mo-co_dimer"/>
    <property type="match status" value="1"/>
</dbReference>
<dbReference type="PANTHER" id="PTHR19372:SF7">
    <property type="entry name" value="SULFITE OXIDASE, MITOCHONDRIAL"/>
    <property type="match status" value="1"/>
</dbReference>
<dbReference type="Gene3D" id="3.90.420.10">
    <property type="entry name" value="Oxidoreductase, molybdopterin-binding domain"/>
    <property type="match status" value="1"/>
</dbReference>
<dbReference type="Pfam" id="PF00174">
    <property type="entry name" value="Oxidored_molyb"/>
    <property type="match status" value="1"/>
</dbReference>
<dbReference type="InterPro" id="IPR005066">
    <property type="entry name" value="MoCF_OxRdtse_dimer"/>
</dbReference>
<gene>
    <name evidence="7" type="ORF">SAMN05216199_2317</name>
</gene>
<dbReference type="GO" id="GO:0030151">
    <property type="term" value="F:molybdenum ion binding"/>
    <property type="evidence" value="ECO:0007669"/>
    <property type="project" value="InterPro"/>
</dbReference>
<protein>
    <submittedName>
        <fullName evidence="7">Mo-co oxidoreductase dimerisation domain-containing protein</fullName>
    </submittedName>
</protein>
<dbReference type="CDD" id="cd02110">
    <property type="entry name" value="SO_family_Moco_dimer"/>
    <property type="match status" value="1"/>
</dbReference>
<dbReference type="SUPFAM" id="SSF81296">
    <property type="entry name" value="E set domains"/>
    <property type="match status" value="1"/>
</dbReference>
<dbReference type="InterPro" id="IPR000572">
    <property type="entry name" value="OxRdtase_Mopterin-bd_dom"/>
</dbReference>
<reference evidence="8" key="1">
    <citation type="submission" date="2016-10" db="EMBL/GenBank/DDBJ databases">
        <authorList>
            <person name="Varghese N."/>
            <person name="Submissions S."/>
        </authorList>
    </citation>
    <scope>NUCLEOTIDE SEQUENCE [LARGE SCALE GENOMIC DNA]</scope>
    <source>
        <strain evidence="8">CGMCC 1.6963</strain>
    </source>
</reference>
<keyword evidence="2" id="KW-0500">Molybdenum</keyword>
<dbReference type="OrthoDB" id="9795587at2"/>
<keyword evidence="3" id="KW-0479">Metal-binding</keyword>
<evidence type="ECO:0000259" key="6">
    <source>
        <dbReference type="Pfam" id="PF03404"/>
    </source>
</evidence>
<evidence type="ECO:0000256" key="4">
    <source>
        <dbReference type="ARBA" id="ARBA00023002"/>
    </source>
</evidence>
<dbReference type="GO" id="GO:0020037">
    <property type="term" value="F:heme binding"/>
    <property type="evidence" value="ECO:0007669"/>
    <property type="project" value="TreeGrafter"/>
</dbReference>
<dbReference type="Gene3D" id="2.60.40.650">
    <property type="match status" value="1"/>
</dbReference>
<keyword evidence="4" id="KW-0560">Oxidoreductase</keyword>
<feature type="domain" description="Moybdenum cofactor oxidoreductase dimerisation" evidence="6">
    <location>
        <begin position="270"/>
        <end position="368"/>
    </location>
</feature>
<keyword evidence="8" id="KW-1185">Reference proteome</keyword>
<dbReference type="STRING" id="587636.SAMN05216199_2317"/>
<accession>A0A1H9V6S9</accession>
<dbReference type="SUPFAM" id="SSF56524">
    <property type="entry name" value="Oxidoreductase molybdopterin-binding domain"/>
    <property type="match status" value="1"/>
</dbReference>
<organism evidence="7 8">
    <name type="scientific">Pedococcus cremeus</name>
    <dbReference type="NCBI Taxonomy" id="587636"/>
    <lineage>
        <taxon>Bacteria</taxon>
        <taxon>Bacillati</taxon>
        <taxon>Actinomycetota</taxon>
        <taxon>Actinomycetes</taxon>
        <taxon>Micrococcales</taxon>
        <taxon>Intrasporangiaceae</taxon>
        <taxon>Pedococcus</taxon>
    </lineage>
</organism>
<dbReference type="Proteomes" id="UP000199019">
    <property type="component" value="Unassembled WGS sequence"/>
</dbReference>
<dbReference type="InterPro" id="IPR036374">
    <property type="entry name" value="OxRdtase_Mopterin-bd_sf"/>
</dbReference>
<dbReference type="PANTHER" id="PTHR19372">
    <property type="entry name" value="SULFITE REDUCTASE"/>
    <property type="match status" value="1"/>
</dbReference>
<proteinExistence type="predicted"/>
<dbReference type="EMBL" id="FOHB01000003">
    <property type="protein sequence ID" value="SES17104.1"/>
    <property type="molecule type" value="Genomic_DNA"/>
</dbReference>
<dbReference type="RefSeq" id="WP_091758196.1">
    <property type="nucleotide sequence ID" value="NZ_FOHB01000003.1"/>
</dbReference>
<evidence type="ECO:0000256" key="1">
    <source>
        <dbReference type="ARBA" id="ARBA00001924"/>
    </source>
</evidence>
<dbReference type="GO" id="GO:0008482">
    <property type="term" value="F:sulfite oxidase activity"/>
    <property type="evidence" value="ECO:0007669"/>
    <property type="project" value="TreeGrafter"/>
</dbReference>
<evidence type="ECO:0000256" key="2">
    <source>
        <dbReference type="ARBA" id="ARBA00022505"/>
    </source>
</evidence>
<dbReference type="AlphaFoldDB" id="A0A1H9V6S9"/>
<name>A0A1H9V6S9_9MICO</name>
<evidence type="ECO:0000259" key="5">
    <source>
        <dbReference type="Pfam" id="PF00174"/>
    </source>
</evidence>
<comment type="cofactor">
    <cofactor evidence="1">
        <name>Mo-molybdopterin</name>
        <dbReference type="ChEBI" id="CHEBI:71302"/>
    </cofactor>
</comment>
<dbReference type="GO" id="GO:0006790">
    <property type="term" value="P:sulfur compound metabolic process"/>
    <property type="evidence" value="ECO:0007669"/>
    <property type="project" value="TreeGrafter"/>
</dbReference>
<dbReference type="GO" id="GO:0043546">
    <property type="term" value="F:molybdopterin cofactor binding"/>
    <property type="evidence" value="ECO:0007669"/>
    <property type="project" value="TreeGrafter"/>
</dbReference>
<evidence type="ECO:0000313" key="8">
    <source>
        <dbReference type="Proteomes" id="UP000199019"/>
    </source>
</evidence>
<dbReference type="PRINTS" id="PR00407">
    <property type="entry name" value="EUMOPTERIN"/>
</dbReference>